<dbReference type="PRINTS" id="PR00948">
    <property type="entry name" value="ELICITIN"/>
</dbReference>
<keyword evidence="5 6" id="KW-1015">Disulfide bond</keyword>
<dbReference type="SUPFAM" id="SSF48647">
    <property type="entry name" value="Fungal elicitin"/>
    <property type="match status" value="1"/>
</dbReference>
<dbReference type="EMBL" id="DQ229175">
    <property type="protein sequence ID" value="ABB55930.1"/>
    <property type="molecule type" value="mRNA"/>
</dbReference>
<keyword evidence="3 6" id="KW-0964">Secreted</keyword>
<dbReference type="SMART" id="SM01187">
    <property type="entry name" value="Elicitin"/>
    <property type="match status" value="1"/>
</dbReference>
<evidence type="ECO:0000256" key="1">
    <source>
        <dbReference type="ARBA" id="ARBA00004613"/>
    </source>
</evidence>
<feature type="region of interest" description="Disordered" evidence="7">
    <location>
        <begin position="126"/>
        <end position="145"/>
    </location>
</feature>
<accession>Q2N0E8</accession>
<protein>
    <recommendedName>
        <fullName evidence="6">Elicitin</fullName>
    </recommendedName>
</protein>
<dbReference type="GO" id="GO:0005576">
    <property type="term" value="C:extracellular region"/>
    <property type="evidence" value="ECO:0007669"/>
    <property type="project" value="UniProtKB-SubCell"/>
</dbReference>
<evidence type="ECO:0000313" key="9">
    <source>
        <dbReference type="EMBL" id="ABB55930.1"/>
    </source>
</evidence>
<reference evidence="9" key="2">
    <citation type="journal article" date="2006" name="Mol. Biol. Evol.">
        <title>Ancient origin of elicitin gene clusters in Phytophthora genomes.</title>
        <authorList>
            <person name="Jiang R.H."/>
            <person name="Tyler B.M."/>
            <person name="Whisson S.C."/>
            <person name="Hardham A.R."/>
            <person name="Govers F."/>
        </authorList>
    </citation>
    <scope>NUCLEOTIDE SEQUENCE</scope>
    <source>
        <strain evidence="9">HH</strain>
    </source>
</reference>
<keyword evidence="4 6" id="KW-0928">Hypersensitive response elicitation</keyword>
<dbReference type="AlphaFoldDB" id="Q2N0E8"/>
<feature type="chain" id="PRO_5004212815" description="Elicitin" evidence="8">
    <location>
        <begin position="22"/>
        <end position="167"/>
    </location>
</feature>
<feature type="compositionally biased region" description="Low complexity" evidence="7">
    <location>
        <begin position="136"/>
        <end position="145"/>
    </location>
</feature>
<dbReference type="InterPro" id="IPR002200">
    <property type="entry name" value="Elicitin"/>
</dbReference>
<dbReference type="Pfam" id="PF00964">
    <property type="entry name" value="Elicitin"/>
    <property type="match status" value="1"/>
</dbReference>
<comment type="similarity">
    <text evidence="2 6">Belongs to the elicitin family.</text>
</comment>
<reference evidence="9" key="1">
    <citation type="submission" date="2005-09" db="EMBL/GenBank/DDBJ databases">
        <authorList>
            <person name="Jiang R.H.Y."/>
            <person name="Tyler B.M."/>
            <person name="Whisson S.C."/>
            <person name="Hardham A.R."/>
            <person name="Govers F."/>
        </authorList>
    </citation>
    <scope>NUCLEOTIDE SEQUENCE</scope>
    <source>
        <strain evidence="9">HH</strain>
    </source>
</reference>
<evidence type="ECO:0000256" key="7">
    <source>
        <dbReference type="SAM" id="MobiDB-lite"/>
    </source>
</evidence>
<evidence type="ECO:0000256" key="4">
    <source>
        <dbReference type="ARBA" id="ARBA00022978"/>
    </source>
</evidence>
<evidence type="ECO:0000256" key="3">
    <source>
        <dbReference type="ARBA" id="ARBA00022525"/>
    </source>
</evidence>
<dbReference type="Gene3D" id="1.10.239.10">
    <property type="entry name" value="Elicitin domain"/>
    <property type="match status" value="1"/>
</dbReference>
<evidence type="ECO:0000256" key="8">
    <source>
        <dbReference type="SAM" id="SignalP"/>
    </source>
</evidence>
<dbReference type="GO" id="GO:0052040">
    <property type="term" value="P:symbiont-mediated perturbation of host programmed cell death"/>
    <property type="evidence" value="ECO:0007669"/>
    <property type="project" value="UniProtKB-UniRule"/>
</dbReference>
<organism evidence="9">
    <name type="scientific">Phytophthora brassicae</name>
    <dbReference type="NCBI Taxonomy" id="187813"/>
    <lineage>
        <taxon>Eukaryota</taxon>
        <taxon>Sar</taxon>
        <taxon>Stramenopiles</taxon>
        <taxon>Oomycota</taxon>
        <taxon>Peronosporomycetes</taxon>
        <taxon>Peronosporales</taxon>
        <taxon>Peronosporaceae</taxon>
        <taxon>Phytophthora</taxon>
    </lineage>
</organism>
<dbReference type="InterPro" id="IPR036470">
    <property type="entry name" value="Elicitin_sf"/>
</dbReference>
<name>Q2N0E8_PHYBB</name>
<feature type="signal peptide" evidence="8">
    <location>
        <begin position="1"/>
        <end position="21"/>
    </location>
</feature>
<comment type="function">
    <text evidence="6">Induces local and distal defense responses (incompatible hypersensitive reaction) in plants from the solanaceae and cruciferae families. Elicits leaf necrosis and causes the accumulation of pathogenesis-related proteins. Might interact with the lipidic molecules of the plasma membrane.</text>
</comment>
<evidence type="ECO:0000256" key="6">
    <source>
        <dbReference type="RuleBase" id="RU368111"/>
    </source>
</evidence>
<keyword evidence="8" id="KW-0732">Signal</keyword>
<evidence type="ECO:0000256" key="5">
    <source>
        <dbReference type="ARBA" id="ARBA00023157"/>
    </source>
</evidence>
<evidence type="ECO:0000256" key="2">
    <source>
        <dbReference type="ARBA" id="ARBA00009544"/>
    </source>
</evidence>
<proteinExistence type="evidence at transcript level"/>
<comment type="subcellular location">
    <subcellularLocation>
        <location evidence="1 6">Secreted</location>
    </subcellularLocation>
</comment>
<sequence>MTQTLALALTLAAYYAHQTSAVDVCLISELASLLTNPNTTACASDSGVAFMDLTGPPSDDQMSIICETDTCLSLMAAILAINPDDCILPRNEDLNLMSELVDPVVSKCTAMGVDIAGSSLIGSGSDVTVGDEDNTTSDSGTSGSSDAVRLVQCSSIAVALVVLTIAL</sequence>